<dbReference type="EnsemblMetazoa" id="tetur36g01270.1">
    <property type="protein sequence ID" value="tetur36g01270.1"/>
    <property type="gene ID" value="tetur36g01270"/>
</dbReference>
<dbReference type="AlphaFoldDB" id="T1L3V7"/>
<protein>
    <submittedName>
        <fullName evidence="3">Uncharacterized protein</fullName>
    </submittedName>
</protein>
<dbReference type="GO" id="GO:0046872">
    <property type="term" value="F:metal ion binding"/>
    <property type="evidence" value="ECO:0007669"/>
    <property type="project" value="UniProtKB-KW"/>
</dbReference>
<name>T1L3V7_TETUR</name>
<dbReference type="HOGENOM" id="CLU_1416847_0_0_1"/>
<proteinExistence type="predicted"/>
<reference evidence="3" key="2">
    <citation type="submission" date="2015-06" db="UniProtKB">
        <authorList>
            <consortium name="EnsemblMetazoa"/>
        </authorList>
    </citation>
    <scope>IDENTIFICATION</scope>
</reference>
<evidence type="ECO:0000256" key="2">
    <source>
        <dbReference type="SAM" id="MobiDB-lite"/>
    </source>
</evidence>
<evidence type="ECO:0000313" key="4">
    <source>
        <dbReference type="Proteomes" id="UP000015104"/>
    </source>
</evidence>
<dbReference type="EMBL" id="CAEY01001043">
    <property type="status" value="NOT_ANNOTATED_CDS"/>
    <property type="molecule type" value="Genomic_DNA"/>
</dbReference>
<dbReference type="RefSeq" id="XP_015793389.2">
    <property type="nucleotide sequence ID" value="XM_015937903.2"/>
</dbReference>
<evidence type="ECO:0000256" key="1">
    <source>
        <dbReference type="ARBA" id="ARBA00022723"/>
    </source>
</evidence>
<accession>T1L3V7</accession>
<dbReference type="Proteomes" id="UP000015104">
    <property type="component" value="Unassembled WGS sequence"/>
</dbReference>
<dbReference type="GeneID" id="107369935"/>
<evidence type="ECO:0000313" key="3">
    <source>
        <dbReference type="EnsemblMetazoa" id="tetur36g01270.1"/>
    </source>
</evidence>
<reference evidence="4" key="1">
    <citation type="submission" date="2011-08" db="EMBL/GenBank/DDBJ databases">
        <authorList>
            <person name="Rombauts S."/>
        </authorList>
    </citation>
    <scope>NUCLEOTIDE SEQUENCE</scope>
    <source>
        <strain evidence="4">London</strain>
    </source>
</reference>
<feature type="region of interest" description="Disordered" evidence="2">
    <location>
        <begin position="1"/>
        <end position="25"/>
    </location>
</feature>
<sequence>MSTGVKHGKNLTMPRHVDLHSSSNPNQVMHANNGEFQDKPRLAICICQLRQPIKVPCKLKHMAVIDGKMHGCVSYEAYYEDKTENLELNKDNYPILEPVPGVPFAADLRKDAAKDKIKRDWQCPYCGYCSTKYIINRHINSRKDEKNDGKFVRPSCTARREAEPFADDFAEWPQALRKPVKLNNKYRKYAKM</sequence>
<dbReference type="InterPro" id="IPR018527">
    <property type="entry name" value="Rubredoxin_Fe_BS"/>
</dbReference>
<keyword evidence="1" id="KW-0479">Metal-binding</keyword>
<keyword evidence="4" id="KW-1185">Reference proteome</keyword>
<dbReference type="KEGG" id="tut:107369935"/>
<dbReference type="PROSITE" id="PS00202">
    <property type="entry name" value="RUBREDOXIN"/>
    <property type="match status" value="1"/>
</dbReference>
<organism evidence="3 4">
    <name type="scientific">Tetranychus urticae</name>
    <name type="common">Two-spotted spider mite</name>
    <dbReference type="NCBI Taxonomy" id="32264"/>
    <lineage>
        <taxon>Eukaryota</taxon>
        <taxon>Metazoa</taxon>
        <taxon>Ecdysozoa</taxon>
        <taxon>Arthropoda</taxon>
        <taxon>Chelicerata</taxon>
        <taxon>Arachnida</taxon>
        <taxon>Acari</taxon>
        <taxon>Acariformes</taxon>
        <taxon>Trombidiformes</taxon>
        <taxon>Prostigmata</taxon>
        <taxon>Eleutherengona</taxon>
        <taxon>Raphignathae</taxon>
        <taxon>Tetranychoidea</taxon>
        <taxon>Tetranychidae</taxon>
        <taxon>Tetranychus</taxon>
    </lineage>
</organism>